<dbReference type="InterPro" id="IPR036779">
    <property type="entry name" value="LysM_dom_sf"/>
</dbReference>
<evidence type="ECO:0000313" key="3">
    <source>
        <dbReference type="EMBL" id="OAA76103.1"/>
    </source>
</evidence>
<proteinExistence type="inferred from homology"/>
<dbReference type="AlphaFoldDB" id="A0A168G6P6"/>
<dbReference type="OrthoDB" id="4870041at2759"/>
<evidence type="ECO:0000256" key="2">
    <source>
        <dbReference type="ARBA" id="ARBA00044955"/>
    </source>
</evidence>
<evidence type="ECO:0000256" key="1">
    <source>
        <dbReference type="ARBA" id="ARBA00022729"/>
    </source>
</evidence>
<sequence length="220" mass="24437">MMQAYAAAAVLALLRSWPTPDAPIAIQNLIWENISGKAKMPSDPKTVNPCNVRYNNNGTVDCESVIFQTSTDRILFLNWYVSSFSLTAFRGHHVVDQHAASHHHNVDAAVHNHKRWQWRADATAGAGVMVGNCNSFHYIYKGNMCGQITSYHSITQEQFARWNPKVGMEYSGLWADTYACVGVIGEDQPTPTPTATPNGIQTPQPTQGNMVKNCNQCHYI</sequence>
<protein>
    <submittedName>
        <fullName evidence="3">LysM domain-containing protein</fullName>
    </submittedName>
</protein>
<dbReference type="EMBL" id="AZHF01000004">
    <property type="protein sequence ID" value="OAA76103.1"/>
    <property type="molecule type" value="Genomic_DNA"/>
</dbReference>
<keyword evidence="4" id="KW-1185">Reference proteome</keyword>
<evidence type="ECO:0000313" key="4">
    <source>
        <dbReference type="Proteomes" id="UP000076881"/>
    </source>
</evidence>
<organism evidence="3 4">
    <name type="scientific">Akanthomyces lecanii RCEF 1005</name>
    <dbReference type="NCBI Taxonomy" id="1081108"/>
    <lineage>
        <taxon>Eukaryota</taxon>
        <taxon>Fungi</taxon>
        <taxon>Dikarya</taxon>
        <taxon>Ascomycota</taxon>
        <taxon>Pezizomycotina</taxon>
        <taxon>Sordariomycetes</taxon>
        <taxon>Hypocreomycetidae</taxon>
        <taxon>Hypocreales</taxon>
        <taxon>Cordycipitaceae</taxon>
        <taxon>Akanthomyces</taxon>
        <taxon>Cordyceps confragosa</taxon>
    </lineage>
</organism>
<dbReference type="PANTHER" id="PTHR34997:SF2">
    <property type="entry name" value="LYSM DOMAIN-CONTAINING PROTEIN-RELATED"/>
    <property type="match status" value="1"/>
</dbReference>
<gene>
    <name evidence="3" type="ORF">LEL_05787</name>
</gene>
<reference evidence="3 4" key="1">
    <citation type="journal article" date="2016" name="Genome Biol. Evol.">
        <title>Divergent and convergent evolution of fungal pathogenicity.</title>
        <authorList>
            <person name="Shang Y."/>
            <person name="Xiao G."/>
            <person name="Zheng P."/>
            <person name="Cen K."/>
            <person name="Zhan S."/>
            <person name="Wang C."/>
        </authorList>
    </citation>
    <scope>NUCLEOTIDE SEQUENCE [LARGE SCALE GENOMIC DNA]</scope>
    <source>
        <strain evidence="3 4">RCEF 1005</strain>
    </source>
</reference>
<dbReference type="GO" id="GO:0008061">
    <property type="term" value="F:chitin binding"/>
    <property type="evidence" value="ECO:0007669"/>
    <property type="project" value="InterPro"/>
</dbReference>
<dbReference type="PANTHER" id="PTHR34997">
    <property type="entry name" value="AM15"/>
    <property type="match status" value="1"/>
</dbReference>
<dbReference type="InterPro" id="IPR052210">
    <property type="entry name" value="LysM1-like"/>
</dbReference>
<dbReference type="Proteomes" id="UP000076881">
    <property type="component" value="Unassembled WGS sequence"/>
</dbReference>
<keyword evidence="1" id="KW-0732">Signal</keyword>
<name>A0A168G6P6_CORDF</name>
<comment type="similarity">
    <text evidence="2">Belongs to the secreted LysM effector family.</text>
</comment>
<comment type="caution">
    <text evidence="3">The sequence shown here is derived from an EMBL/GenBank/DDBJ whole genome shotgun (WGS) entry which is preliminary data.</text>
</comment>
<dbReference type="Gene3D" id="3.10.350.10">
    <property type="entry name" value="LysM domain"/>
    <property type="match status" value="1"/>
</dbReference>
<dbReference type="STRING" id="1081108.A0A168G6P6"/>
<accession>A0A168G6P6</accession>